<proteinExistence type="predicted"/>
<evidence type="ECO:0000313" key="1">
    <source>
        <dbReference type="EMBL" id="SMD31512.1"/>
    </source>
</evidence>
<evidence type="ECO:0000313" key="2">
    <source>
        <dbReference type="Proteomes" id="UP000192315"/>
    </source>
</evidence>
<dbReference type="Proteomes" id="UP000192315">
    <property type="component" value="Unassembled WGS sequence"/>
</dbReference>
<organism evidence="1 2">
    <name type="scientific">Picrophilus torridus (strain ATCC 700027 / DSM 9790 / JCM 10055 / NBRC 100828 / KAW 2/3)</name>
    <dbReference type="NCBI Taxonomy" id="1122961"/>
    <lineage>
        <taxon>Archaea</taxon>
        <taxon>Methanobacteriati</taxon>
        <taxon>Thermoplasmatota</taxon>
        <taxon>Thermoplasmata</taxon>
        <taxon>Thermoplasmatales</taxon>
        <taxon>Picrophilaceae</taxon>
        <taxon>Picrophilus</taxon>
    </lineage>
</organism>
<dbReference type="EMBL" id="FWYE01000004">
    <property type="protein sequence ID" value="SMD31512.1"/>
    <property type="molecule type" value="Genomic_DNA"/>
</dbReference>
<dbReference type="AlphaFoldDB" id="A0A8G2L7V9"/>
<dbReference type="RefSeq" id="WP_084273196.1">
    <property type="nucleotide sequence ID" value="NZ_FWYE01000004.1"/>
</dbReference>
<name>A0A8G2L7V9_PICTO</name>
<gene>
    <name evidence="1" type="ORF">SAMN02745355_1459</name>
</gene>
<reference evidence="1 2" key="1">
    <citation type="submission" date="2017-04" db="EMBL/GenBank/DDBJ databases">
        <authorList>
            <person name="Varghese N."/>
            <person name="Submissions S."/>
        </authorList>
    </citation>
    <scope>NUCLEOTIDE SEQUENCE [LARGE SCALE GENOMIC DNA]</scope>
    <source>
        <strain evidence="1 2">DSM 9789</strain>
    </source>
</reference>
<comment type="caution">
    <text evidence="1">The sequence shown here is derived from an EMBL/GenBank/DDBJ whole genome shotgun (WGS) entry which is preliminary data.</text>
</comment>
<sequence length="191" mass="23105">MQYKSIGIEYPKRIRIKNKLYDIDLESARDENTFSIVIPKDYVKKFVIKLIEYDFKDALPSIYKGEIFGLSRPVESPWELHIRIFNYDDKYSKIFAHIEISRNYIEHLFMVQPVIYEVTSYIDSPYYILYEPESKKVSKIIENRKILLSPPENLMEWRPYMDIAYNEINELKYNFRGIIKKIDEFLHDYSD</sequence>
<protein>
    <submittedName>
        <fullName evidence="1">Uncharacterized protein</fullName>
    </submittedName>
</protein>
<keyword evidence="2" id="KW-1185">Reference proteome</keyword>
<accession>A0A8G2L7V9</accession>